<organism evidence="2 3">
    <name type="scientific">Sulfitobacter geojensis</name>
    <dbReference type="NCBI Taxonomy" id="1342299"/>
    <lineage>
        <taxon>Bacteria</taxon>
        <taxon>Pseudomonadati</taxon>
        <taxon>Pseudomonadota</taxon>
        <taxon>Alphaproteobacteria</taxon>
        <taxon>Rhodobacterales</taxon>
        <taxon>Roseobacteraceae</taxon>
        <taxon>Sulfitobacter</taxon>
    </lineage>
</organism>
<feature type="signal peptide" evidence="1">
    <location>
        <begin position="1"/>
        <end position="22"/>
    </location>
</feature>
<keyword evidence="3" id="KW-1185">Reference proteome</keyword>
<evidence type="ECO:0000313" key="2">
    <source>
        <dbReference type="EMBL" id="MBM1713582.1"/>
    </source>
</evidence>
<dbReference type="Proteomes" id="UP000732193">
    <property type="component" value="Unassembled WGS sequence"/>
</dbReference>
<sequence>MRPTRARTVFASLILASLTGYAGAKTAAPPPAIAATRAEGWRSDLDLQHWGTASFHNDLSGAIRALSAAHGATKDAVMLDIAEIFLTHMLLFEAETALHGVTPTTPAQTRRLLAVQHATALLSGQPVEGFQTSALNLPERPDRAFWAALQAIATADAGLLGTNIRDSFTGLGLQSRAALRQMLPVFIEAATELGEHAHAAAGLQLLAELPDLAAAPTGHFLRGRVEERRGNESSALKAYFKAAEGWDQYAARARLAVADMSLRDGGDGALLAAQSVLQDGAEAWRGDRFELEIIKRLARLYAATENDLEQLLTLGKLLTRFSDSPEAASASEQAQDLLKRLYAKGTSGQYLLSDWMTAHLGLVPFYGSFPDFPAHTEALADYILGLGATDLAAKEYRRAMQEIERRDTPQYKPDLTRLTLKLADTQRQAGLFTQARETLTKASLPMTEADKDAHSALLARVLSGLNDSPALLQTPVKTPTPTHLRDLGMAFSGAEQWDDAIVQYLQLWDNHPQEFAFEDATRLLIAANRSGDGATIGRVARAFPQLTSTASLVELAQSLNADPAELFPLSAEKAADRLQSLEDAFQSIKNTSASPRTSD</sequence>
<dbReference type="EMBL" id="JAFBRM010000002">
    <property type="protein sequence ID" value="MBM1713582.1"/>
    <property type="molecule type" value="Genomic_DNA"/>
</dbReference>
<dbReference type="InterPro" id="IPR011990">
    <property type="entry name" value="TPR-like_helical_dom_sf"/>
</dbReference>
<reference evidence="2 3" key="1">
    <citation type="submission" date="2021-01" db="EMBL/GenBank/DDBJ databases">
        <title>Diatom-associated Roseobacters Show Island Model of Population Structure.</title>
        <authorList>
            <person name="Qu L."/>
            <person name="Feng X."/>
            <person name="Chen Y."/>
            <person name="Li L."/>
            <person name="Wang X."/>
            <person name="Hu Z."/>
            <person name="Wang H."/>
            <person name="Luo H."/>
        </authorList>
    </citation>
    <scope>NUCLEOTIDE SEQUENCE [LARGE SCALE GENOMIC DNA]</scope>
    <source>
        <strain evidence="2 3">TR60-84</strain>
    </source>
</reference>
<proteinExistence type="predicted"/>
<name>A0AAE2VXG2_9RHOB</name>
<gene>
    <name evidence="2" type="ORF">JQV55_08415</name>
</gene>
<dbReference type="RefSeq" id="WP_203241956.1">
    <property type="nucleotide sequence ID" value="NZ_JAFBRH010000002.1"/>
</dbReference>
<keyword evidence="1" id="KW-0732">Signal</keyword>
<dbReference type="Gene3D" id="1.25.40.10">
    <property type="entry name" value="Tetratricopeptide repeat domain"/>
    <property type="match status" value="1"/>
</dbReference>
<evidence type="ECO:0000256" key="1">
    <source>
        <dbReference type="SAM" id="SignalP"/>
    </source>
</evidence>
<comment type="caution">
    <text evidence="2">The sequence shown here is derived from an EMBL/GenBank/DDBJ whole genome shotgun (WGS) entry which is preliminary data.</text>
</comment>
<evidence type="ECO:0008006" key="4">
    <source>
        <dbReference type="Google" id="ProtNLM"/>
    </source>
</evidence>
<feature type="chain" id="PRO_5042101627" description="Tetratrico peptide repeat group 5 domain-containing protein" evidence="1">
    <location>
        <begin position="23"/>
        <end position="599"/>
    </location>
</feature>
<evidence type="ECO:0000313" key="3">
    <source>
        <dbReference type="Proteomes" id="UP000732193"/>
    </source>
</evidence>
<protein>
    <recommendedName>
        <fullName evidence="4">Tetratrico peptide repeat group 5 domain-containing protein</fullName>
    </recommendedName>
</protein>
<accession>A0AAE2VXG2</accession>
<dbReference type="SUPFAM" id="SSF48452">
    <property type="entry name" value="TPR-like"/>
    <property type="match status" value="1"/>
</dbReference>
<dbReference type="AlphaFoldDB" id="A0AAE2VXG2"/>